<dbReference type="Pfam" id="PF00383">
    <property type="entry name" value="dCMP_cyt_deam_1"/>
    <property type="match status" value="1"/>
</dbReference>
<dbReference type="PROSITE" id="PS51747">
    <property type="entry name" value="CYT_DCMP_DEAMINASES_2"/>
    <property type="match status" value="1"/>
</dbReference>
<organism evidence="4 5">
    <name type="scientific">Theileria parva</name>
    <name type="common">East coast fever infection agent</name>
    <dbReference type="NCBI Taxonomy" id="5875"/>
    <lineage>
        <taxon>Eukaryota</taxon>
        <taxon>Sar</taxon>
        <taxon>Alveolata</taxon>
        <taxon>Apicomplexa</taxon>
        <taxon>Aconoidasida</taxon>
        <taxon>Piroplasmida</taxon>
        <taxon>Theileriidae</taxon>
        <taxon>Theileria</taxon>
    </lineage>
</organism>
<comment type="similarity">
    <text evidence="2">Belongs to the cytidine and deoxycytidylate deaminase family. ADAT3 subfamily.</text>
</comment>
<dbReference type="Gene3D" id="3.40.140.10">
    <property type="entry name" value="Cytidine Deaminase, domain 2"/>
    <property type="match status" value="1"/>
</dbReference>
<evidence type="ECO:0000256" key="1">
    <source>
        <dbReference type="ARBA" id="ARBA00022694"/>
    </source>
</evidence>
<proteinExistence type="inferred from homology"/>
<protein>
    <recommendedName>
        <fullName evidence="3">CMP/dCMP-type deaminase domain-containing protein</fullName>
    </recommendedName>
</protein>
<dbReference type="AlphaFoldDB" id="Q4N0X2"/>
<keyword evidence="1" id="KW-0819">tRNA processing</keyword>
<sequence>MAKNSLDSEQNNTFKSHTDSIDYSYSDYRIYEIVSSEYTRDVELMELEAAEIDRKNTNKTLEITSSMRKKSSISSMAHLRMCKIVNSDRILILFGDRRDEAEEVFKDCNIQVYNYHRVKVPKYAPYTREQYNKWKIHWPLKFIKPSFQPLEISNVLNEKMLKILFRALKESKERGSKCVCIITFKDKVISTAFDERDVNILKHASILAVNKIAEAKKKRETQKIKDYPDYLCTGCEVYLSHEPCCMCGMALLHSRISKVIYGIKNHKLGCFGSVWNLHNMIELNHRFRAFTVTPNISLNNPISLFCTFSTYL</sequence>
<evidence type="ECO:0000259" key="3">
    <source>
        <dbReference type="PROSITE" id="PS51747"/>
    </source>
</evidence>
<dbReference type="GO" id="GO:0046872">
    <property type="term" value="F:metal ion binding"/>
    <property type="evidence" value="ECO:0007669"/>
    <property type="project" value="UniProtKB-KW"/>
</dbReference>
<accession>Q4N0X2</accession>
<dbReference type="SUPFAM" id="SSF53927">
    <property type="entry name" value="Cytidine deaminase-like"/>
    <property type="match status" value="1"/>
</dbReference>
<dbReference type="OMA" id="FMCAMAM"/>
<dbReference type="PANTHER" id="PTHR11079:SF156">
    <property type="entry name" value="INACTIVE TRNA-SPECIFIC ADENOSINE DEAMINASE-LIKE PROTEIN 3-RELATED"/>
    <property type="match status" value="1"/>
</dbReference>
<dbReference type="InParanoid" id="Q4N0X2"/>
<evidence type="ECO:0000313" key="5">
    <source>
        <dbReference type="Proteomes" id="UP000001949"/>
    </source>
</evidence>
<evidence type="ECO:0000256" key="2">
    <source>
        <dbReference type="ARBA" id="ARBA00038160"/>
    </source>
</evidence>
<keyword evidence="5" id="KW-1185">Reference proteome</keyword>
<dbReference type="PANTHER" id="PTHR11079">
    <property type="entry name" value="CYTOSINE DEAMINASE FAMILY MEMBER"/>
    <property type="match status" value="1"/>
</dbReference>
<dbReference type="eggNOG" id="KOG2771">
    <property type="taxonomic scope" value="Eukaryota"/>
</dbReference>
<dbReference type="KEGG" id="tpv:TP03_0456"/>
<dbReference type="CDD" id="cd01285">
    <property type="entry name" value="nucleoside_deaminase"/>
    <property type="match status" value="1"/>
</dbReference>
<dbReference type="InterPro" id="IPR002125">
    <property type="entry name" value="CMP_dCMP_dom"/>
</dbReference>
<comment type="caution">
    <text evidence="4">The sequence shown here is derived from an EMBL/GenBank/DDBJ whole genome shotgun (WGS) entry which is preliminary data.</text>
</comment>
<dbReference type="FunCoup" id="Q4N0X2">
    <property type="interactions" value="59"/>
</dbReference>
<dbReference type="VEuPathDB" id="PiroplasmaDB:TpMuguga_03g00456"/>
<dbReference type="GO" id="GO:0052717">
    <property type="term" value="F:tRNA-specific adenosine-34 deaminase activity"/>
    <property type="evidence" value="ECO:0007669"/>
    <property type="project" value="UniProtKB-EC"/>
</dbReference>
<name>Q4N0X2_THEPA</name>
<dbReference type="GeneID" id="3500168"/>
<evidence type="ECO:0000313" key="4">
    <source>
        <dbReference type="EMBL" id="EAN31193.1"/>
    </source>
</evidence>
<feature type="domain" description="CMP/dCMP-type deaminase" evidence="3">
    <location>
        <begin position="155"/>
        <end position="275"/>
    </location>
</feature>
<dbReference type="InterPro" id="IPR016193">
    <property type="entry name" value="Cytidine_deaminase-like"/>
</dbReference>
<dbReference type="GO" id="GO:0005737">
    <property type="term" value="C:cytoplasm"/>
    <property type="evidence" value="ECO:0007669"/>
    <property type="project" value="TreeGrafter"/>
</dbReference>
<reference evidence="4 5" key="1">
    <citation type="journal article" date="2005" name="Science">
        <title>Genome sequence of Theileria parva, a bovine pathogen that transforms lymphocytes.</title>
        <authorList>
            <person name="Gardner M.J."/>
            <person name="Bishop R."/>
            <person name="Shah T."/>
            <person name="de Villiers E.P."/>
            <person name="Carlton J.M."/>
            <person name="Hall N."/>
            <person name="Ren Q."/>
            <person name="Paulsen I.T."/>
            <person name="Pain A."/>
            <person name="Berriman M."/>
            <person name="Wilson R.J.M."/>
            <person name="Sato S."/>
            <person name="Ralph S.A."/>
            <person name="Mann D.J."/>
            <person name="Xiong Z."/>
            <person name="Shallom S.J."/>
            <person name="Weidman J."/>
            <person name="Jiang L."/>
            <person name="Lynn J."/>
            <person name="Weaver B."/>
            <person name="Shoaibi A."/>
            <person name="Domingo A.R."/>
            <person name="Wasawo D."/>
            <person name="Crabtree J."/>
            <person name="Wortman J.R."/>
            <person name="Haas B."/>
            <person name="Angiuoli S.V."/>
            <person name="Creasy T.H."/>
            <person name="Lu C."/>
            <person name="Suh B."/>
            <person name="Silva J.C."/>
            <person name="Utterback T.R."/>
            <person name="Feldblyum T.V."/>
            <person name="Pertea M."/>
            <person name="Allen J."/>
            <person name="Nierman W.C."/>
            <person name="Taracha E.L.N."/>
            <person name="Salzberg S.L."/>
            <person name="White O.R."/>
            <person name="Fitzhugh H.A."/>
            <person name="Morzaria S."/>
            <person name="Venter J.C."/>
            <person name="Fraser C.M."/>
            <person name="Nene V."/>
        </authorList>
    </citation>
    <scope>NUCLEOTIDE SEQUENCE [LARGE SCALE GENOMIC DNA]</scope>
    <source>
        <strain evidence="4 5">Muguga</strain>
    </source>
</reference>
<gene>
    <name evidence="4" type="ordered locus">TP03_0456</name>
</gene>
<dbReference type="GO" id="GO:0005634">
    <property type="term" value="C:nucleus"/>
    <property type="evidence" value="ECO:0007669"/>
    <property type="project" value="TreeGrafter"/>
</dbReference>
<dbReference type="Proteomes" id="UP000001949">
    <property type="component" value="Unassembled WGS sequence"/>
</dbReference>
<dbReference type="EMBL" id="AAGK01000005">
    <property type="protein sequence ID" value="EAN31193.1"/>
    <property type="molecule type" value="Genomic_DNA"/>
</dbReference>
<dbReference type="GO" id="GO:0002100">
    <property type="term" value="P:tRNA wobble adenosine to inosine editing"/>
    <property type="evidence" value="ECO:0007669"/>
    <property type="project" value="InterPro"/>
</dbReference>
<dbReference type="STRING" id="5875.Q4N0X2"/>